<accession>A0A1G9S500</accession>
<dbReference type="EMBL" id="FNHP01000004">
    <property type="protein sequence ID" value="SDM30472.1"/>
    <property type="molecule type" value="Genomic_DNA"/>
</dbReference>
<dbReference type="RefSeq" id="WP_091568813.1">
    <property type="nucleotide sequence ID" value="NZ_FNHP01000004.1"/>
</dbReference>
<organism evidence="4 5">
    <name type="scientific">Oryzisolibacter propanilivorax</name>
    <dbReference type="NCBI Taxonomy" id="1527607"/>
    <lineage>
        <taxon>Bacteria</taxon>
        <taxon>Pseudomonadati</taxon>
        <taxon>Pseudomonadota</taxon>
        <taxon>Betaproteobacteria</taxon>
        <taxon>Burkholderiales</taxon>
        <taxon>Comamonadaceae</taxon>
        <taxon>Oryzisolibacter</taxon>
    </lineage>
</organism>
<reference evidence="5" key="1">
    <citation type="submission" date="2016-10" db="EMBL/GenBank/DDBJ databases">
        <authorList>
            <person name="Varghese N."/>
            <person name="Submissions S."/>
        </authorList>
    </citation>
    <scope>NUCLEOTIDE SEQUENCE [LARGE SCALE GENOMIC DNA]</scope>
    <source>
        <strain evidence="5">EPL6</strain>
    </source>
</reference>
<evidence type="ECO:0000313" key="5">
    <source>
        <dbReference type="Proteomes" id="UP000198552"/>
    </source>
</evidence>
<dbReference type="Gene3D" id="3.90.550.10">
    <property type="entry name" value="Spore Coat Polysaccharide Biosynthesis Protein SpsA, Chain A"/>
    <property type="match status" value="1"/>
</dbReference>
<keyword evidence="3 4" id="KW-0808">Transferase</keyword>
<keyword evidence="2" id="KW-0328">Glycosyltransferase</keyword>
<sequence>MRTPQRRTSARDTAGRPPLPDCAAVLVNYFCAADTAAAVRSVLDDAPATQVLVVDNSADGPEHARLRDLLPRQARLIDAGANLGFGRACNLAFGSTDAPFVFFVNPDVRLAGGNCTAALVRALCADATLAAVGPRQFLDSRCQWHLPPAELPTAVRAWVQERALRDAHAWQRMARAVRAENLRLWTAKSPLMQRALSGGALMLRRAALAPGEEPFDARFFMYYEDSDLCLRLRRAGWRMAVVPAARAIHAWRNAPHKSALMHAGAQVYFGKHWPARTQDPWLRRADKLAENAPAARPFCASHNEARVSVPCTWQGGWLLELSPSPLLQPCTGLIAAGAQAWISHEVLQALGPNDVHVRLSPVGPRLGPDTKPVLLRLRT</sequence>
<dbReference type="CDD" id="cd04186">
    <property type="entry name" value="GT_2_like_c"/>
    <property type="match status" value="1"/>
</dbReference>
<dbReference type="Proteomes" id="UP000198552">
    <property type="component" value="Unassembled WGS sequence"/>
</dbReference>
<proteinExistence type="inferred from homology"/>
<dbReference type="PANTHER" id="PTHR43179">
    <property type="entry name" value="RHAMNOSYLTRANSFERASE WBBL"/>
    <property type="match status" value="1"/>
</dbReference>
<dbReference type="STRING" id="1527607.SAMN05428957_104105"/>
<dbReference type="SUPFAM" id="SSF53448">
    <property type="entry name" value="Nucleotide-diphospho-sugar transferases"/>
    <property type="match status" value="1"/>
</dbReference>
<keyword evidence="5" id="KW-1185">Reference proteome</keyword>
<comment type="similarity">
    <text evidence="1">Belongs to the glycosyltransferase 2 family.</text>
</comment>
<dbReference type="AlphaFoldDB" id="A0A1G9S500"/>
<dbReference type="OrthoDB" id="9771846at2"/>
<evidence type="ECO:0000256" key="3">
    <source>
        <dbReference type="ARBA" id="ARBA00022679"/>
    </source>
</evidence>
<gene>
    <name evidence="4" type="ORF">SAMN05428957_104105</name>
</gene>
<protein>
    <submittedName>
        <fullName evidence="4">Glycosyltransferase, GT2 family</fullName>
    </submittedName>
</protein>
<evidence type="ECO:0000313" key="4">
    <source>
        <dbReference type="EMBL" id="SDM30472.1"/>
    </source>
</evidence>
<dbReference type="InterPro" id="IPR029044">
    <property type="entry name" value="Nucleotide-diphossugar_trans"/>
</dbReference>
<dbReference type="GO" id="GO:0016757">
    <property type="term" value="F:glycosyltransferase activity"/>
    <property type="evidence" value="ECO:0007669"/>
    <property type="project" value="UniProtKB-KW"/>
</dbReference>
<evidence type="ECO:0000256" key="1">
    <source>
        <dbReference type="ARBA" id="ARBA00006739"/>
    </source>
</evidence>
<dbReference type="Pfam" id="PF13641">
    <property type="entry name" value="Glyco_tranf_2_3"/>
    <property type="match status" value="1"/>
</dbReference>
<dbReference type="PANTHER" id="PTHR43179:SF12">
    <property type="entry name" value="GALACTOFURANOSYLTRANSFERASE GLFT2"/>
    <property type="match status" value="1"/>
</dbReference>
<evidence type="ECO:0000256" key="2">
    <source>
        <dbReference type="ARBA" id="ARBA00022676"/>
    </source>
</evidence>
<name>A0A1G9S500_9BURK</name>